<feature type="compositionally biased region" description="Basic and acidic residues" evidence="1">
    <location>
        <begin position="294"/>
        <end position="310"/>
    </location>
</feature>
<dbReference type="Pfam" id="PF17921">
    <property type="entry name" value="Integrase_H2C2"/>
    <property type="match status" value="1"/>
</dbReference>
<evidence type="ECO:0000313" key="4">
    <source>
        <dbReference type="Proteomes" id="UP001295423"/>
    </source>
</evidence>
<name>A0AAD2FP24_9STRA</name>
<evidence type="ECO:0000256" key="1">
    <source>
        <dbReference type="SAM" id="MobiDB-lite"/>
    </source>
</evidence>
<dbReference type="AlphaFoldDB" id="A0AAD2FP24"/>
<evidence type="ECO:0000259" key="2">
    <source>
        <dbReference type="Pfam" id="PF17921"/>
    </source>
</evidence>
<organism evidence="3 4">
    <name type="scientific">Cylindrotheca closterium</name>
    <dbReference type="NCBI Taxonomy" id="2856"/>
    <lineage>
        <taxon>Eukaryota</taxon>
        <taxon>Sar</taxon>
        <taxon>Stramenopiles</taxon>
        <taxon>Ochrophyta</taxon>
        <taxon>Bacillariophyta</taxon>
        <taxon>Bacillariophyceae</taxon>
        <taxon>Bacillariophycidae</taxon>
        <taxon>Bacillariales</taxon>
        <taxon>Bacillariaceae</taxon>
        <taxon>Cylindrotheca</taxon>
    </lineage>
</organism>
<feature type="domain" description="Integrase zinc-binding" evidence="2">
    <location>
        <begin position="528"/>
        <end position="583"/>
    </location>
</feature>
<feature type="region of interest" description="Disordered" evidence="1">
    <location>
        <begin position="214"/>
        <end position="259"/>
    </location>
</feature>
<feature type="compositionally biased region" description="Basic residues" evidence="1">
    <location>
        <begin position="222"/>
        <end position="237"/>
    </location>
</feature>
<comment type="caution">
    <text evidence="3">The sequence shown here is derived from an EMBL/GenBank/DDBJ whole genome shotgun (WGS) entry which is preliminary data.</text>
</comment>
<gene>
    <name evidence="3" type="ORF">CYCCA115_LOCUS11440</name>
</gene>
<sequence>MSNYHFFPMQYEPIEGENLRVKVDIDHSTFSVNLKKLDITQMSLHKCVDFAQTLLDDVTLEVGRNDDELLGRSLNKFWSKALPPLEQQVWEALPNYMDMDEESVENCKNKVRDWILTKCTEEDAAAVLNQLRTWRKPRSATIMDNQMYMKKLNSAIPYMSESLDPLDKEEFKRVFFNAHPKPWKDAFLEINGTIDSHSVASITSYMQRKARQAHDKELKNQLHQKIKSKKKKRTAGVHHRDDSKPFKKSCTDPEENKMDKDEYHKRVAELAKRAKPTKICLLKPSHKNHTISKYKPDDDSTTSKETDSSNKNDAFYMNNESYYVPAFSHHIDFCCFDSLFDPGSDESYIHRRMLPTGINGKTVKKKIGTISGKQSLTKQVINIEGIVFPEFSPTQQVESTFETIVFDSDARYDMIIGNNILLPLGIDCCGSTKTIKWMDKHIPYKPPESCLSPQTTDPNEDTSMLMAQLMATHCYHSDPDESLNEHIEQQISHSFNIAESKYDLVPLEHVAKQQQHLNGPKAHLKLLPTQLLQPTIQWYHAALSHPGSTRLKDTMRIHFHNPKLSNVIEDFTSKCDTCQRHKAVGRGHGHTAPKEAPLIPWQQLAVDLIGPWTLMVAGQEIEFRALTIIDLVTNLVEIVRIKDKTCANVTLQLLEVSDPLPPAIYLFN</sequence>
<dbReference type="Gene3D" id="1.10.340.70">
    <property type="match status" value="1"/>
</dbReference>
<proteinExistence type="predicted"/>
<keyword evidence="4" id="KW-1185">Reference proteome</keyword>
<dbReference type="EMBL" id="CAKOGP040001738">
    <property type="protein sequence ID" value="CAJ1948061.1"/>
    <property type="molecule type" value="Genomic_DNA"/>
</dbReference>
<feature type="region of interest" description="Disordered" evidence="1">
    <location>
        <begin position="290"/>
        <end position="311"/>
    </location>
</feature>
<dbReference type="InterPro" id="IPR041588">
    <property type="entry name" value="Integrase_H2C2"/>
</dbReference>
<protein>
    <recommendedName>
        <fullName evidence="2">Integrase zinc-binding domain-containing protein</fullName>
    </recommendedName>
</protein>
<feature type="compositionally biased region" description="Basic and acidic residues" evidence="1">
    <location>
        <begin position="238"/>
        <end position="259"/>
    </location>
</feature>
<accession>A0AAD2FP24</accession>
<evidence type="ECO:0000313" key="3">
    <source>
        <dbReference type="EMBL" id="CAJ1948061.1"/>
    </source>
</evidence>
<dbReference type="Proteomes" id="UP001295423">
    <property type="component" value="Unassembled WGS sequence"/>
</dbReference>
<reference evidence="3" key="1">
    <citation type="submission" date="2023-08" db="EMBL/GenBank/DDBJ databases">
        <authorList>
            <person name="Audoor S."/>
            <person name="Bilcke G."/>
        </authorList>
    </citation>
    <scope>NUCLEOTIDE SEQUENCE</scope>
</reference>